<dbReference type="EMBL" id="CP038026">
    <property type="protein sequence ID" value="QBQ37501.1"/>
    <property type="molecule type" value="Genomic_DNA"/>
</dbReference>
<dbReference type="InterPro" id="IPR007431">
    <property type="entry name" value="ACP_PD"/>
</dbReference>
<name>A0ABX5SAW3_9BURK</name>
<dbReference type="PANTHER" id="PTHR38764:SF1">
    <property type="entry name" value="ACYL CARRIER PROTEIN PHOSPHODIESTERASE"/>
    <property type="match status" value="1"/>
</dbReference>
<organism evidence="4 5">
    <name type="scientific">Pseudoduganella plicata</name>
    <dbReference type="NCBI Taxonomy" id="321984"/>
    <lineage>
        <taxon>Bacteria</taxon>
        <taxon>Pseudomonadati</taxon>
        <taxon>Pseudomonadota</taxon>
        <taxon>Betaproteobacteria</taxon>
        <taxon>Burkholderiales</taxon>
        <taxon>Oxalobacteraceae</taxon>
        <taxon>Telluria group</taxon>
        <taxon>Pseudoduganella</taxon>
    </lineage>
</organism>
<keyword evidence="2" id="KW-0378">Hydrolase</keyword>
<reference evidence="4 5" key="1">
    <citation type="submission" date="2019-03" db="EMBL/GenBank/DDBJ databases">
        <title>Draft Genome Sequences of Six Type Strains of the Genus Massilia.</title>
        <authorList>
            <person name="Miess H."/>
            <person name="Frediansyhah A."/>
            <person name="Gross H."/>
        </authorList>
    </citation>
    <scope>NUCLEOTIDE SEQUENCE [LARGE SCALE GENOMIC DNA]</scope>
    <source>
        <strain evidence="4 5">DSM 17505</strain>
    </source>
</reference>
<accession>A0ABX5SAW3</accession>
<dbReference type="PANTHER" id="PTHR38764">
    <property type="entry name" value="ACYL CARRIER PROTEIN PHOSPHODIESTERASE"/>
    <property type="match status" value="1"/>
</dbReference>
<evidence type="ECO:0000256" key="2">
    <source>
        <dbReference type="ARBA" id="ARBA00022801"/>
    </source>
</evidence>
<evidence type="ECO:0000256" key="3">
    <source>
        <dbReference type="ARBA" id="ARBA00023098"/>
    </source>
</evidence>
<proteinExistence type="predicted"/>
<sequence>MLTHGMWKSRLFTAYRTFLHSVMHCYGGPEQALKNGHTDQSTDSTPDINAVTNNLIPNWSKRAQLQSNPAPIYSSALLTHRLFCRLPTKFSTSSGSALRLEWRMNYLAHIYLARHSDAAMVGAMLGDFVKANDVDNYPAALAREITLHRHIDSYTDSHPVVLASKELFREGRRRYAGIVLDIFYDHLLSQQWERYCDMPREALIARFYEALATHEPLLPARLREMLPYLIRQDWLGGYAHFDGVADTVARVSRRLSRNGHLLREGIDDLVANRETIATGFGQFFPDLIAFAGGRREELATTDN</sequence>
<protein>
    <submittedName>
        <fullName evidence="4">DUF479 domain-containing protein</fullName>
    </submittedName>
</protein>
<keyword evidence="1" id="KW-0444">Lipid biosynthesis</keyword>
<dbReference type="Pfam" id="PF04336">
    <property type="entry name" value="ACP_PD"/>
    <property type="match status" value="1"/>
</dbReference>
<keyword evidence="3" id="KW-0443">Lipid metabolism</keyword>
<evidence type="ECO:0000256" key="1">
    <source>
        <dbReference type="ARBA" id="ARBA00022516"/>
    </source>
</evidence>
<gene>
    <name evidence="4" type="ORF">E1742_16000</name>
</gene>
<evidence type="ECO:0000313" key="5">
    <source>
        <dbReference type="Proteomes" id="UP000294359"/>
    </source>
</evidence>
<keyword evidence="5" id="KW-1185">Reference proteome</keyword>
<dbReference type="Proteomes" id="UP000294359">
    <property type="component" value="Chromosome"/>
</dbReference>
<evidence type="ECO:0000313" key="4">
    <source>
        <dbReference type="EMBL" id="QBQ37501.1"/>
    </source>
</evidence>